<dbReference type="Pfam" id="PF01925">
    <property type="entry name" value="TauE"/>
    <property type="match status" value="1"/>
</dbReference>
<dbReference type="InterPro" id="IPR052017">
    <property type="entry name" value="TSUP"/>
</dbReference>
<dbReference type="Proteomes" id="UP001165135">
    <property type="component" value="Unassembled WGS sequence"/>
</dbReference>
<evidence type="ECO:0000256" key="5">
    <source>
        <dbReference type="ARBA" id="ARBA00022692"/>
    </source>
</evidence>
<dbReference type="EMBL" id="BSTJ01000002">
    <property type="protein sequence ID" value="GLY73519.1"/>
    <property type="molecule type" value="Genomic_DNA"/>
</dbReference>
<evidence type="ECO:0000313" key="10">
    <source>
        <dbReference type="Proteomes" id="UP001165135"/>
    </source>
</evidence>
<dbReference type="GO" id="GO:0005886">
    <property type="term" value="C:plasma membrane"/>
    <property type="evidence" value="ECO:0007669"/>
    <property type="project" value="UniProtKB-SubCell"/>
</dbReference>
<comment type="subcellular location">
    <subcellularLocation>
        <location evidence="1 8">Cell membrane</location>
        <topology evidence="1 8">Multi-pass membrane protein</topology>
    </subcellularLocation>
</comment>
<dbReference type="PANTHER" id="PTHR30269">
    <property type="entry name" value="TRANSMEMBRANE PROTEIN YFCA"/>
    <property type="match status" value="1"/>
</dbReference>
<keyword evidence="7 8" id="KW-0472">Membrane</keyword>
<comment type="caution">
    <text evidence="9">The sequence shown here is derived from an EMBL/GenBank/DDBJ whole genome shotgun (WGS) entry which is preliminary data.</text>
</comment>
<keyword evidence="3" id="KW-0813">Transport</keyword>
<feature type="transmembrane region" description="Helical" evidence="8">
    <location>
        <begin position="142"/>
        <end position="170"/>
    </location>
</feature>
<evidence type="ECO:0000256" key="1">
    <source>
        <dbReference type="ARBA" id="ARBA00004651"/>
    </source>
</evidence>
<sequence length="251" mass="25931">MNLAETGLLAAAGVAAGVVNAVAGGGSLISFPALLAVGYPAVSANVTNTVALWPGYIGGALGYRAELSGQRRRAIAFSVTSVIGAVVGCLLLLVTPEGVFHSLTPILIAMASLLLAVQPWLKRRLSASERLSRRHHRTLLHAGLLLGGIYGAYFGAGLGVMLLGILGVFVHDHLQRVNAVRSVLSLVINTVAFAAFAFFGPVRWYAVAVMAVASLTGGFAGARVARRLSPEILRGVIVTFGLGVALALGLR</sequence>
<dbReference type="RefSeq" id="WP_285618949.1">
    <property type="nucleotide sequence ID" value="NZ_BSTJ01000002.1"/>
</dbReference>
<keyword evidence="5 8" id="KW-0812">Transmembrane</keyword>
<keyword evidence="4 8" id="KW-1003">Cell membrane</keyword>
<evidence type="ECO:0000256" key="2">
    <source>
        <dbReference type="ARBA" id="ARBA00009142"/>
    </source>
</evidence>
<evidence type="ECO:0000256" key="8">
    <source>
        <dbReference type="RuleBase" id="RU363041"/>
    </source>
</evidence>
<feature type="transmembrane region" description="Helical" evidence="8">
    <location>
        <begin position="232"/>
        <end position="250"/>
    </location>
</feature>
<feature type="transmembrane region" description="Helical" evidence="8">
    <location>
        <begin position="31"/>
        <end position="53"/>
    </location>
</feature>
<reference evidence="9" key="1">
    <citation type="submission" date="2023-03" db="EMBL/GenBank/DDBJ databases">
        <title>Actinoallomurus iriomotensis NBRC 103681.</title>
        <authorList>
            <person name="Ichikawa N."/>
            <person name="Sato H."/>
            <person name="Tonouchi N."/>
        </authorList>
    </citation>
    <scope>NUCLEOTIDE SEQUENCE</scope>
    <source>
        <strain evidence="9">NBRC 103681</strain>
    </source>
</reference>
<evidence type="ECO:0000256" key="6">
    <source>
        <dbReference type="ARBA" id="ARBA00022989"/>
    </source>
</evidence>
<evidence type="ECO:0000256" key="4">
    <source>
        <dbReference type="ARBA" id="ARBA00022475"/>
    </source>
</evidence>
<dbReference type="PANTHER" id="PTHR30269:SF0">
    <property type="entry name" value="MEMBRANE TRANSPORTER PROTEIN YFCA-RELATED"/>
    <property type="match status" value="1"/>
</dbReference>
<organism evidence="9 10">
    <name type="scientific">Actinoallomurus iriomotensis</name>
    <dbReference type="NCBI Taxonomy" id="478107"/>
    <lineage>
        <taxon>Bacteria</taxon>
        <taxon>Bacillati</taxon>
        <taxon>Actinomycetota</taxon>
        <taxon>Actinomycetes</taxon>
        <taxon>Streptosporangiales</taxon>
        <taxon>Thermomonosporaceae</taxon>
        <taxon>Actinoallomurus</taxon>
    </lineage>
</organism>
<feature type="transmembrane region" description="Helical" evidence="8">
    <location>
        <begin position="74"/>
        <end position="94"/>
    </location>
</feature>
<evidence type="ECO:0000256" key="3">
    <source>
        <dbReference type="ARBA" id="ARBA00022448"/>
    </source>
</evidence>
<evidence type="ECO:0000313" key="9">
    <source>
        <dbReference type="EMBL" id="GLY73519.1"/>
    </source>
</evidence>
<comment type="similarity">
    <text evidence="2 8">Belongs to the 4-toluene sulfonate uptake permease (TSUP) (TC 2.A.102) family.</text>
</comment>
<protein>
    <recommendedName>
        <fullName evidence="8">Probable membrane transporter protein</fullName>
    </recommendedName>
</protein>
<name>A0A9W6RCV2_9ACTN</name>
<dbReference type="InterPro" id="IPR002781">
    <property type="entry name" value="TM_pro_TauE-like"/>
</dbReference>
<dbReference type="AlphaFoldDB" id="A0A9W6RCV2"/>
<proteinExistence type="inferred from homology"/>
<feature type="transmembrane region" description="Helical" evidence="8">
    <location>
        <begin position="204"/>
        <end position="226"/>
    </location>
</feature>
<accession>A0A9W6RCV2</accession>
<feature type="transmembrane region" description="Helical" evidence="8">
    <location>
        <begin position="182"/>
        <end position="199"/>
    </location>
</feature>
<gene>
    <name evidence="9" type="ORF">Airi01_017860</name>
</gene>
<evidence type="ECO:0000256" key="7">
    <source>
        <dbReference type="ARBA" id="ARBA00023136"/>
    </source>
</evidence>
<keyword evidence="6 8" id="KW-1133">Transmembrane helix</keyword>